<evidence type="ECO:0000259" key="2">
    <source>
        <dbReference type="Pfam" id="PF17919"/>
    </source>
</evidence>
<dbReference type="Proteomes" id="UP000663760">
    <property type="component" value="Chromosome 5"/>
</dbReference>
<organism evidence="3">
    <name type="scientific">Spirodela intermedia</name>
    <name type="common">Intermediate duckweed</name>
    <dbReference type="NCBI Taxonomy" id="51605"/>
    <lineage>
        <taxon>Eukaryota</taxon>
        <taxon>Viridiplantae</taxon>
        <taxon>Streptophyta</taxon>
        <taxon>Embryophyta</taxon>
        <taxon>Tracheophyta</taxon>
        <taxon>Spermatophyta</taxon>
        <taxon>Magnoliopsida</taxon>
        <taxon>Liliopsida</taxon>
        <taxon>Araceae</taxon>
        <taxon>Lemnoideae</taxon>
        <taxon>Spirodela</taxon>
    </lineage>
</organism>
<dbReference type="InterPro" id="IPR043128">
    <property type="entry name" value="Rev_trsase/Diguanyl_cyclase"/>
</dbReference>
<dbReference type="FunFam" id="3.30.70.270:FF:000020">
    <property type="entry name" value="Transposon Tf2-6 polyprotein-like Protein"/>
    <property type="match status" value="1"/>
</dbReference>
<keyword evidence="5" id="KW-1185">Reference proteome</keyword>
<evidence type="ECO:0000256" key="1">
    <source>
        <dbReference type="ARBA" id="ARBA00023268"/>
    </source>
</evidence>
<accession>A0A7I8IT03</accession>
<dbReference type="InterPro" id="IPR043502">
    <property type="entry name" value="DNA/RNA_pol_sf"/>
</dbReference>
<evidence type="ECO:0000313" key="5">
    <source>
        <dbReference type="Proteomes" id="UP000663760"/>
    </source>
</evidence>
<protein>
    <recommendedName>
        <fullName evidence="2">Reverse transcriptase/retrotransposon-derived protein RNase H-like domain-containing protein</fullName>
    </recommendedName>
</protein>
<dbReference type="SUPFAM" id="SSF56672">
    <property type="entry name" value="DNA/RNA polymerases"/>
    <property type="match status" value="1"/>
</dbReference>
<evidence type="ECO:0000313" key="3">
    <source>
        <dbReference type="EMBL" id="CAA2620956.1"/>
    </source>
</evidence>
<dbReference type="AlphaFoldDB" id="A0A7I8IT03"/>
<dbReference type="Gene3D" id="3.30.70.270">
    <property type="match status" value="2"/>
</dbReference>
<dbReference type="EMBL" id="LR746268">
    <property type="protein sequence ID" value="CAA7397076.1"/>
    <property type="molecule type" value="Genomic_DNA"/>
</dbReference>
<dbReference type="Pfam" id="PF17919">
    <property type="entry name" value="RT_RNaseH_2"/>
    <property type="match status" value="1"/>
</dbReference>
<name>A0A7I8IT03_SPIIN</name>
<dbReference type="EMBL" id="LR743592">
    <property type="protein sequence ID" value="CAA2620956.1"/>
    <property type="molecule type" value="Genomic_DNA"/>
</dbReference>
<dbReference type="OrthoDB" id="783906at2759"/>
<sequence>MIEHLQHMKKVFSILSTNSFHINAKKCRFGESKLEYLGHWVSTEGVEVDKEKISAMTNWPIPRNLKKLRGFLRLTRYYRKFIANYASIVWPLTQLLRKYALYWLGEAQVTFSTLKQVMTMALVLALPNFSDEFIMETDSFGLGVGAVLM</sequence>
<dbReference type="PANTHER" id="PTHR37984">
    <property type="entry name" value="PROTEIN CBG26694"/>
    <property type="match status" value="1"/>
</dbReference>
<keyword evidence="1" id="KW-0511">Multifunctional enzyme</keyword>
<dbReference type="GO" id="GO:0003824">
    <property type="term" value="F:catalytic activity"/>
    <property type="evidence" value="ECO:0007669"/>
    <property type="project" value="UniProtKB-KW"/>
</dbReference>
<proteinExistence type="predicted"/>
<dbReference type="InterPro" id="IPR041577">
    <property type="entry name" value="RT_RNaseH_2"/>
</dbReference>
<reference evidence="3" key="1">
    <citation type="submission" date="2019-12" db="EMBL/GenBank/DDBJ databases">
        <authorList>
            <person name="Scholz U."/>
            <person name="Mascher M."/>
            <person name="Fiebig A."/>
        </authorList>
    </citation>
    <scope>NUCLEOTIDE SEQUENCE</scope>
</reference>
<feature type="domain" description="Reverse transcriptase/retrotransposon-derived protein RNase H-like" evidence="2">
    <location>
        <begin position="103"/>
        <end position="149"/>
    </location>
</feature>
<dbReference type="PANTHER" id="PTHR37984:SF5">
    <property type="entry name" value="PROTEIN NYNRIN-LIKE"/>
    <property type="match status" value="1"/>
</dbReference>
<evidence type="ECO:0000313" key="4">
    <source>
        <dbReference type="EMBL" id="CAA7397076.1"/>
    </source>
</evidence>
<dbReference type="InterPro" id="IPR050951">
    <property type="entry name" value="Retrovirus_Pol_polyprotein"/>
</dbReference>
<gene>
    <name evidence="3" type="ORF">SI7747_05007125</name>
    <name evidence="4" type="ORF">SI8410_05007739</name>
</gene>